<evidence type="ECO:0000313" key="3">
    <source>
        <dbReference type="Proteomes" id="UP000436825"/>
    </source>
</evidence>
<organism evidence="2 3">
    <name type="scientific">Bacteroides thetaiotaomicron</name>
    <dbReference type="NCBI Taxonomy" id="818"/>
    <lineage>
        <taxon>Bacteria</taxon>
        <taxon>Pseudomonadati</taxon>
        <taxon>Bacteroidota</taxon>
        <taxon>Bacteroidia</taxon>
        <taxon>Bacteroidales</taxon>
        <taxon>Bacteroidaceae</taxon>
        <taxon>Bacteroides</taxon>
    </lineage>
</organism>
<evidence type="ECO:0000313" key="2">
    <source>
        <dbReference type="EMBL" id="KAB4456826.1"/>
    </source>
</evidence>
<comment type="caution">
    <text evidence="2">The sequence shown here is derived from an EMBL/GenBank/DDBJ whole genome shotgun (WGS) entry which is preliminary data.</text>
</comment>
<protein>
    <recommendedName>
        <fullName evidence="1">G domain-containing protein</fullName>
    </recommendedName>
</protein>
<name>A0A7J5JZ83_BACT4</name>
<dbReference type="SUPFAM" id="SSF52540">
    <property type="entry name" value="P-loop containing nucleoside triphosphate hydrolases"/>
    <property type="match status" value="2"/>
</dbReference>
<dbReference type="AlphaFoldDB" id="A0A7J5JZ83"/>
<reference evidence="2 3" key="1">
    <citation type="journal article" date="2019" name="Nat. Med.">
        <title>A library of human gut bacterial isolates paired with longitudinal multiomics data enables mechanistic microbiome research.</title>
        <authorList>
            <person name="Poyet M."/>
            <person name="Groussin M."/>
            <person name="Gibbons S.M."/>
            <person name="Avila-Pacheco J."/>
            <person name="Jiang X."/>
            <person name="Kearney S.M."/>
            <person name="Perrotta A.R."/>
            <person name="Berdy B."/>
            <person name="Zhao S."/>
            <person name="Lieberman T.D."/>
            <person name="Swanson P.K."/>
            <person name="Smith M."/>
            <person name="Roesemann S."/>
            <person name="Alexander J.E."/>
            <person name="Rich S.A."/>
            <person name="Livny J."/>
            <person name="Vlamakis H."/>
            <person name="Clish C."/>
            <person name="Bullock K."/>
            <person name="Deik A."/>
            <person name="Scott J."/>
            <person name="Pierce K.A."/>
            <person name="Xavier R.J."/>
            <person name="Alm E.J."/>
        </authorList>
    </citation>
    <scope>NUCLEOTIDE SEQUENCE [LARGE SCALE GENOMIC DNA]</scope>
    <source>
        <strain evidence="2 3">BIOML-A160</strain>
    </source>
</reference>
<sequence length="418" mass="47827">MNINKPKVVFIGGIETGKTTAIQLLWEDEAISIKEYDGCMEVEVREMIPGREYVKFDVIELPRIHYTSENWYKNNALVKERLSSADIVVVTIPLNDVSVMSHKQYLKDVFDFVTLKQSVSIVIALTMSDKILTPISAKKYQVSKSKKIGLTALTSLLKRKDLVYSVFEDLNSYDKTFSPASVVPISYPLMWNIDNLKYQIWNGIVMSMNDYVYDQSLPTLVLAGKTGCGKTSTINALWDKNLAVDRAVSCTKFPAVMHIEDTYNGETIKFNLVDLPGIAESLDANTLYKSFYYKYIKDAKVLICLSQADRRAYKQDELFYIDLINNKILRKEQNVILGINQADLLFKSSDNLDGIDLHTITEEDTLVQEKVGDYYNGIFKHIFKDFPKVDIDSVHIYSVMQLWNVESLRVKIYKLLNN</sequence>
<dbReference type="InterPro" id="IPR027417">
    <property type="entry name" value="P-loop_NTPase"/>
</dbReference>
<proteinExistence type="predicted"/>
<dbReference type="EMBL" id="WCRW01000005">
    <property type="protein sequence ID" value="KAB4456826.1"/>
    <property type="molecule type" value="Genomic_DNA"/>
</dbReference>
<dbReference type="InterPro" id="IPR006073">
    <property type="entry name" value="GTP-bd"/>
</dbReference>
<dbReference type="GO" id="GO:0005525">
    <property type="term" value="F:GTP binding"/>
    <property type="evidence" value="ECO:0007669"/>
    <property type="project" value="InterPro"/>
</dbReference>
<dbReference type="Gene3D" id="3.40.50.300">
    <property type="entry name" value="P-loop containing nucleotide triphosphate hydrolases"/>
    <property type="match status" value="2"/>
</dbReference>
<feature type="domain" description="G" evidence="1">
    <location>
        <begin position="220"/>
        <end position="339"/>
    </location>
</feature>
<gene>
    <name evidence="2" type="ORF">GAN75_09610</name>
</gene>
<dbReference type="Pfam" id="PF01926">
    <property type="entry name" value="MMR_HSR1"/>
    <property type="match status" value="1"/>
</dbReference>
<accession>A0A7J5JZ83</accession>
<evidence type="ECO:0000259" key="1">
    <source>
        <dbReference type="Pfam" id="PF01926"/>
    </source>
</evidence>
<dbReference type="Proteomes" id="UP000436825">
    <property type="component" value="Unassembled WGS sequence"/>
</dbReference>